<dbReference type="AlphaFoldDB" id="A0A6B3C2K7"/>
<evidence type="ECO:0000313" key="1">
    <source>
        <dbReference type="EMBL" id="NEC90965.1"/>
    </source>
</evidence>
<dbReference type="EMBL" id="JAAGLU010000037">
    <property type="protein sequence ID" value="NEC90965.1"/>
    <property type="molecule type" value="Genomic_DNA"/>
</dbReference>
<sequence length="122" mass="14023">MTDEFMGPPWQMDWRLDALVGRDALPENARILVDEARAELVTAKDPYFRGVDADGDLPEGMRVEPVRSSDPKGPRILYFDMGYGWLVYSFDRRCQDPQILVYEVFWQEADPLEFPTPPPAAE</sequence>
<organism evidence="1">
    <name type="scientific">Streptomyces sp. SID12501</name>
    <dbReference type="NCBI Taxonomy" id="2706042"/>
    <lineage>
        <taxon>Bacteria</taxon>
        <taxon>Bacillati</taxon>
        <taxon>Actinomycetota</taxon>
        <taxon>Actinomycetes</taxon>
        <taxon>Kitasatosporales</taxon>
        <taxon>Streptomycetaceae</taxon>
        <taxon>Streptomyces</taxon>
    </lineage>
</organism>
<accession>A0A6B3C2K7</accession>
<name>A0A6B3C2K7_9ACTN</name>
<dbReference type="RefSeq" id="WP_164321280.1">
    <property type="nucleotide sequence ID" value="NZ_JAAGLU010000037.1"/>
</dbReference>
<reference evidence="1" key="1">
    <citation type="submission" date="2020-01" db="EMBL/GenBank/DDBJ databases">
        <title>Insect and environment-associated Actinomycetes.</title>
        <authorList>
            <person name="Currrie C."/>
            <person name="Chevrette M."/>
            <person name="Carlson C."/>
            <person name="Stubbendieck R."/>
            <person name="Wendt-Pienkowski E."/>
        </authorList>
    </citation>
    <scope>NUCLEOTIDE SEQUENCE</scope>
    <source>
        <strain evidence="1">SID12501</strain>
    </source>
</reference>
<protein>
    <submittedName>
        <fullName evidence="1">Uncharacterized protein</fullName>
    </submittedName>
</protein>
<gene>
    <name evidence="1" type="ORF">G3I71_35355</name>
</gene>
<proteinExistence type="predicted"/>
<comment type="caution">
    <text evidence="1">The sequence shown here is derived from an EMBL/GenBank/DDBJ whole genome shotgun (WGS) entry which is preliminary data.</text>
</comment>